<feature type="region of interest" description="Disordered" evidence="1">
    <location>
        <begin position="1"/>
        <end position="43"/>
    </location>
</feature>
<dbReference type="RefSeq" id="WP_196153318.1">
    <property type="nucleotide sequence ID" value="NZ_JADMLG010000020.1"/>
</dbReference>
<reference evidence="2" key="1">
    <citation type="submission" date="2020-11" db="EMBL/GenBank/DDBJ databases">
        <title>Nocardia NEAU-351.nov., a novel actinomycete isolated from the cow dung.</title>
        <authorList>
            <person name="Zhang X."/>
        </authorList>
    </citation>
    <scope>NUCLEOTIDE SEQUENCE</scope>
    <source>
        <strain evidence="2">NEAU-351</strain>
    </source>
</reference>
<proteinExistence type="predicted"/>
<evidence type="ECO:0000313" key="3">
    <source>
        <dbReference type="Proteomes" id="UP000655751"/>
    </source>
</evidence>
<evidence type="ECO:0000313" key="2">
    <source>
        <dbReference type="EMBL" id="MBH0781011.1"/>
    </source>
</evidence>
<dbReference type="EMBL" id="JADMLG010000020">
    <property type="protein sequence ID" value="MBH0781011.1"/>
    <property type="molecule type" value="Genomic_DNA"/>
</dbReference>
<dbReference type="AlphaFoldDB" id="A0A931N6X8"/>
<gene>
    <name evidence="2" type="ORF">IT779_32540</name>
</gene>
<protein>
    <submittedName>
        <fullName evidence="2">Uncharacterized protein</fullName>
    </submittedName>
</protein>
<name>A0A931N6X8_9NOCA</name>
<comment type="caution">
    <text evidence="2">The sequence shown here is derived from an EMBL/GenBank/DDBJ whole genome shotgun (WGS) entry which is preliminary data.</text>
</comment>
<evidence type="ECO:0000256" key="1">
    <source>
        <dbReference type="SAM" id="MobiDB-lite"/>
    </source>
</evidence>
<keyword evidence="3" id="KW-1185">Reference proteome</keyword>
<organism evidence="2 3">
    <name type="scientific">Nocardia bovistercoris</name>
    <dbReference type="NCBI Taxonomy" id="2785916"/>
    <lineage>
        <taxon>Bacteria</taxon>
        <taxon>Bacillati</taxon>
        <taxon>Actinomycetota</taxon>
        <taxon>Actinomycetes</taxon>
        <taxon>Mycobacteriales</taxon>
        <taxon>Nocardiaceae</taxon>
        <taxon>Nocardia</taxon>
    </lineage>
</organism>
<sequence>MLALDDRRDFRGLDGDRHGAVTRSESGEHAISDGGRERPEKNSDAEFELELAHSIAIDGDLEASRVTPRPMPTFFESELLGRCPVRVAPEWEKIAW</sequence>
<accession>A0A931N6X8</accession>
<dbReference type="Proteomes" id="UP000655751">
    <property type="component" value="Unassembled WGS sequence"/>
</dbReference>